<feature type="compositionally biased region" description="Basic and acidic residues" evidence="4">
    <location>
        <begin position="84"/>
        <end position="98"/>
    </location>
</feature>
<dbReference type="PROSITE" id="PS00036">
    <property type="entry name" value="BZIP_BASIC"/>
    <property type="match status" value="1"/>
</dbReference>
<dbReference type="GO" id="GO:0005737">
    <property type="term" value="C:cytoplasm"/>
    <property type="evidence" value="ECO:0007669"/>
    <property type="project" value="UniProtKB-SubCell"/>
</dbReference>
<dbReference type="Pfam" id="PF00170">
    <property type="entry name" value="bZIP_1"/>
    <property type="match status" value="1"/>
</dbReference>
<evidence type="ECO:0000256" key="2">
    <source>
        <dbReference type="ARBA" id="ARBA00004496"/>
    </source>
</evidence>
<dbReference type="Gene3D" id="1.10.238.100">
    <property type="entry name" value="YAP1 redox domain. Chain B"/>
    <property type="match status" value="1"/>
</dbReference>
<feature type="compositionally biased region" description="Low complexity" evidence="4">
    <location>
        <begin position="461"/>
        <end position="489"/>
    </location>
</feature>
<dbReference type="SMART" id="SM00338">
    <property type="entry name" value="BRLZ"/>
    <property type="match status" value="1"/>
</dbReference>
<dbReference type="Proteomes" id="UP000284842">
    <property type="component" value="Unassembled WGS sequence"/>
</dbReference>
<dbReference type="PANTHER" id="PTHR40621">
    <property type="entry name" value="TRANSCRIPTION FACTOR KAPC-RELATED"/>
    <property type="match status" value="1"/>
</dbReference>
<dbReference type="InParanoid" id="A0A409VL68"/>
<feature type="compositionally biased region" description="Low complexity" evidence="4">
    <location>
        <begin position="419"/>
        <end position="436"/>
    </location>
</feature>
<feature type="region of interest" description="Disordered" evidence="4">
    <location>
        <begin position="409"/>
        <end position="436"/>
    </location>
</feature>
<feature type="compositionally biased region" description="Low complexity" evidence="4">
    <location>
        <begin position="56"/>
        <end position="82"/>
    </location>
</feature>
<feature type="domain" description="BZIP" evidence="5">
    <location>
        <begin position="139"/>
        <end position="202"/>
    </location>
</feature>
<dbReference type="Gene3D" id="1.20.5.170">
    <property type="match status" value="1"/>
</dbReference>
<protein>
    <recommendedName>
        <fullName evidence="5">BZIP domain-containing protein</fullName>
    </recommendedName>
</protein>
<dbReference type="SUPFAM" id="SSF111430">
    <property type="entry name" value="YAP1 redox domain"/>
    <property type="match status" value="1"/>
</dbReference>
<feature type="region of interest" description="Disordered" evidence="4">
    <location>
        <begin position="356"/>
        <end position="375"/>
    </location>
</feature>
<dbReference type="GO" id="GO:0000976">
    <property type="term" value="F:transcription cis-regulatory region binding"/>
    <property type="evidence" value="ECO:0007669"/>
    <property type="project" value="InterPro"/>
</dbReference>
<feature type="compositionally biased region" description="Low complexity" evidence="4">
    <location>
        <begin position="364"/>
        <end position="373"/>
    </location>
</feature>
<dbReference type="PANTHER" id="PTHR40621:SF6">
    <property type="entry name" value="AP-1-LIKE TRANSCRIPTION FACTOR YAP1-RELATED"/>
    <property type="match status" value="1"/>
</dbReference>
<dbReference type="AlphaFoldDB" id="A0A409VL68"/>
<dbReference type="InterPro" id="IPR046347">
    <property type="entry name" value="bZIP_sf"/>
</dbReference>
<evidence type="ECO:0000259" key="5">
    <source>
        <dbReference type="PROSITE" id="PS50217"/>
    </source>
</evidence>
<feature type="compositionally biased region" description="Low complexity" evidence="4">
    <location>
        <begin position="238"/>
        <end position="251"/>
    </location>
</feature>
<dbReference type="CDD" id="cd14688">
    <property type="entry name" value="bZIP_YAP"/>
    <property type="match status" value="1"/>
</dbReference>
<keyword evidence="3" id="KW-0539">Nucleus</keyword>
<dbReference type="STRING" id="181874.A0A409VL68"/>
<organism evidence="6 7">
    <name type="scientific">Panaeolus cyanescens</name>
    <dbReference type="NCBI Taxonomy" id="181874"/>
    <lineage>
        <taxon>Eukaryota</taxon>
        <taxon>Fungi</taxon>
        <taxon>Dikarya</taxon>
        <taxon>Basidiomycota</taxon>
        <taxon>Agaricomycotina</taxon>
        <taxon>Agaricomycetes</taxon>
        <taxon>Agaricomycetidae</taxon>
        <taxon>Agaricales</taxon>
        <taxon>Agaricineae</taxon>
        <taxon>Galeropsidaceae</taxon>
        <taxon>Panaeolus</taxon>
    </lineage>
</organism>
<dbReference type="InterPro" id="IPR050936">
    <property type="entry name" value="AP-1-like"/>
</dbReference>
<dbReference type="SUPFAM" id="SSF57959">
    <property type="entry name" value="Leucine zipper domain"/>
    <property type="match status" value="1"/>
</dbReference>
<keyword evidence="7" id="KW-1185">Reference proteome</keyword>
<dbReference type="PROSITE" id="PS50217">
    <property type="entry name" value="BZIP"/>
    <property type="match status" value="1"/>
</dbReference>
<comment type="caution">
    <text evidence="6">The sequence shown here is derived from an EMBL/GenBank/DDBJ whole genome shotgun (WGS) entry which is preliminary data.</text>
</comment>
<evidence type="ECO:0000313" key="6">
    <source>
        <dbReference type="EMBL" id="PPQ67014.1"/>
    </source>
</evidence>
<evidence type="ECO:0000256" key="4">
    <source>
        <dbReference type="SAM" id="MobiDB-lite"/>
    </source>
</evidence>
<dbReference type="EMBL" id="NHTK01006028">
    <property type="protein sequence ID" value="PPQ67014.1"/>
    <property type="molecule type" value="Genomic_DNA"/>
</dbReference>
<feature type="region of interest" description="Disordered" evidence="4">
    <location>
        <begin position="34"/>
        <end position="166"/>
    </location>
</feature>
<dbReference type="OrthoDB" id="2593073at2759"/>
<evidence type="ECO:0000256" key="3">
    <source>
        <dbReference type="ARBA" id="ARBA00023242"/>
    </source>
</evidence>
<gene>
    <name evidence="6" type="ORF">CVT24_011308</name>
</gene>
<feature type="region of interest" description="Disordered" evidence="4">
    <location>
        <begin position="209"/>
        <end position="251"/>
    </location>
</feature>
<dbReference type="FunCoup" id="A0A409VL68">
    <property type="interactions" value="29"/>
</dbReference>
<dbReference type="InterPro" id="IPR023167">
    <property type="entry name" value="Yap1_redox_dom_sf"/>
</dbReference>
<comment type="subcellular location">
    <subcellularLocation>
        <location evidence="2">Cytoplasm</location>
    </subcellularLocation>
    <subcellularLocation>
        <location evidence="1">Nucleus</location>
    </subcellularLocation>
</comment>
<feature type="compositionally biased region" description="Basic and acidic residues" evidence="4">
    <location>
        <begin position="136"/>
        <end position="166"/>
    </location>
</feature>
<evidence type="ECO:0000256" key="1">
    <source>
        <dbReference type="ARBA" id="ARBA00004123"/>
    </source>
</evidence>
<dbReference type="InterPro" id="IPR004827">
    <property type="entry name" value="bZIP"/>
</dbReference>
<proteinExistence type="predicted"/>
<name>A0A409VL68_9AGAR</name>
<dbReference type="GO" id="GO:0001228">
    <property type="term" value="F:DNA-binding transcription activator activity, RNA polymerase II-specific"/>
    <property type="evidence" value="ECO:0007669"/>
    <property type="project" value="TreeGrafter"/>
</dbReference>
<feature type="region of interest" description="Disordered" evidence="4">
    <location>
        <begin position="450"/>
        <end position="492"/>
    </location>
</feature>
<evidence type="ECO:0000313" key="7">
    <source>
        <dbReference type="Proteomes" id="UP000284842"/>
    </source>
</evidence>
<feature type="compositionally biased region" description="Low complexity" evidence="4">
    <location>
        <begin position="117"/>
        <end position="126"/>
    </location>
</feature>
<dbReference type="GO" id="GO:0090575">
    <property type="term" value="C:RNA polymerase II transcription regulator complex"/>
    <property type="evidence" value="ECO:0007669"/>
    <property type="project" value="TreeGrafter"/>
</dbReference>
<accession>A0A409VL68</accession>
<sequence length="589" mass="62476">MDSSYPQVSQLWDLSSNNPQIQEQDFLALLQKQFPTGPDGTLAYLSGYADGVNPQNLSSLPLPTLTPPSEDSSPSPVSNNDNSTDDHNESALKRKASDDDLSEGPSAKAQHTDRKSSSNATASSSSSRRKSTGGSGKDETRLMKRKEQNRAAQRAFRERKEKHVKDLEDKVADLEAKNEKALSENENLRDLLSRLQTENLALRQSSFTFTMPHKPVSPPSQDHTRIPISTGLPSTNDVSSPSASVASSSTSHKFTNPLDWSSLTSFDPSMLNLLDDSLPQPTATEGAMQLNFGFGPSSPNSGLASNAPFTTIASNPMFMSLASTFDSLSPQTQQTTTADHSSSNYDFDLSSLSAWPTNSNTAQGSNGVSSNSGQDPMLDDLFNNYLSALNAPNSTPSVFSHSPASISPIAHHISPHTGNSSTSSDTSSPSNNMDTNDFAIFTQRSQCPKTKSECKEAINNSGPSPFAPAASPSSSASPSGDSSTSGTAPVGASCTAVPTIRKSHDSVLGNMITCGASGAFPKTQKSDKNIEVLSAWRSITSNPKFKDADINDLCAEFTSKARCDGTKVVLEPSGVSSILENLARKTTAA</sequence>
<reference evidence="6 7" key="1">
    <citation type="journal article" date="2018" name="Evol. Lett.">
        <title>Horizontal gene cluster transfer increased hallucinogenic mushroom diversity.</title>
        <authorList>
            <person name="Reynolds H.T."/>
            <person name="Vijayakumar V."/>
            <person name="Gluck-Thaler E."/>
            <person name="Korotkin H.B."/>
            <person name="Matheny P.B."/>
            <person name="Slot J.C."/>
        </authorList>
    </citation>
    <scope>NUCLEOTIDE SEQUENCE [LARGE SCALE GENOMIC DNA]</scope>
    <source>
        <strain evidence="6 7">2629</strain>
    </source>
</reference>